<dbReference type="RefSeq" id="WP_142899578.1">
    <property type="nucleotide sequence ID" value="NZ_ML660065.1"/>
</dbReference>
<accession>A0A545T265</accession>
<dbReference type="Proteomes" id="UP000315252">
    <property type="component" value="Unassembled WGS sequence"/>
</dbReference>
<dbReference type="OrthoDB" id="9758307at2"/>
<protein>
    <recommendedName>
        <fullName evidence="4">Flagellin C-terminal domain-containing protein</fullName>
    </recommendedName>
</protein>
<reference evidence="5 6" key="1">
    <citation type="submission" date="2019-06" db="EMBL/GenBank/DDBJ databases">
        <title>Whole genome sequence for Rhodospirillaceae sp. R148.</title>
        <authorList>
            <person name="Wang G."/>
        </authorList>
    </citation>
    <scope>NUCLEOTIDE SEQUENCE [LARGE SCALE GENOMIC DNA]</scope>
    <source>
        <strain evidence="5 6">R148</strain>
    </source>
</reference>
<dbReference type="AlphaFoldDB" id="A0A545T265"/>
<evidence type="ECO:0000313" key="6">
    <source>
        <dbReference type="Proteomes" id="UP000315252"/>
    </source>
</evidence>
<dbReference type="GO" id="GO:0005198">
    <property type="term" value="F:structural molecule activity"/>
    <property type="evidence" value="ECO:0007669"/>
    <property type="project" value="InterPro"/>
</dbReference>
<dbReference type="Pfam" id="PF00700">
    <property type="entry name" value="Flagellin_C"/>
    <property type="match status" value="1"/>
</dbReference>
<evidence type="ECO:0000313" key="5">
    <source>
        <dbReference type="EMBL" id="TQV71285.1"/>
    </source>
</evidence>
<comment type="caution">
    <text evidence="5">The sequence shown here is derived from an EMBL/GenBank/DDBJ whole genome shotgun (WGS) entry which is preliminary data.</text>
</comment>
<evidence type="ECO:0000256" key="2">
    <source>
        <dbReference type="ARBA" id="ARBA00005709"/>
    </source>
</evidence>
<dbReference type="EMBL" id="VHSH01000014">
    <property type="protein sequence ID" value="TQV71285.1"/>
    <property type="molecule type" value="Genomic_DNA"/>
</dbReference>
<keyword evidence="6" id="KW-1185">Reference proteome</keyword>
<comment type="similarity">
    <text evidence="2">Belongs to the bacterial flagellin family.</text>
</comment>
<dbReference type="InterPro" id="IPR046358">
    <property type="entry name" value="Flagellin_C"/>
</dbReference>
<keyword evidence="3" id="KW-0975">Bacterial flagellum</keyword>
<gene>
    <name evidence="5" type="ORF">FKG95_26995</name>
</gene>
<evidence type="ECO:0000259" key="4">
    <source>
        <dbReference type="Pfam" id="PF00700"/>
    </source>
</evidence>
<dbReference type="InterPro" id="IPR001492">
    <property type="entry name" value="Flagellin"/>
</dbReference>
<dbReference type="PANTHER" id="PTHR42792">
    <property type="entry name" value="FLAGELLIN"/>
    <property type="match status" value="1"/>
</dbReference>
<comment type="subcellular location">
    <subcellularLocation>
        <location evidence="1">Bacterial flagellum</location>
    </subcellularLocation>
</comment>
<dbReference type="Gene3D" id="1.20.1330.10">
    <property type="entry name" value="f41 fragment of flagellin, N-terminal domain"/>
    <property type="match status" value="1"/>
</dbReference>
<dbReference type="GO" id="GO:0009288">
    <property type="term" value="C:bacterial-type flagellum"/>
    <property type="evidence" value="ECO:0007669"/>
    <property type="project" value="UniProtKB-SubCell"/>
</dbReference>
<feature type="domain" description="Flagellin C-terminal" evidence="4">
    <location>
        <begin position="225"/>
        <end position="305"/>
    </location>
</feature>
<evidence type="ECO:0000256" key="3">
    <source>
        <dbReference type="ARBA" id="ARBA00023143"/>
    </source>
</evidence>
<evidence type="ECO:0000256" key="1">
    <source>
        <dbReference type="ARBA" id="ARBA00004365"/>
    </source>
</evidence>
<organism evidence="5 6">
    <name type="scientific">Denitrobaculum tricleocarpae</name>
    <dbReference type="NCBI Taxonomy" id="2591009"/>
    <lineage>
        <taxon>Bacteria</taxon>
        <taxon>Pseudomonadati</taxon>
        <taxon>Pseudomonadota</taxon>
        <taxon>Alphaproteobacteria</taxon>
        <taxon>Rhodospirillales</taxon>
        <taxon>Rhodospirillaceae</taxon>
        <taxon>Denitrobaculum</taxon>
    </lineage>
</organism>
<name>A0A545T265_9PROT</name>
<dbReference type="SUPFAM" id="SSF64518">
    <property type="entry name" value="Phase 1 flagellin"/>
    <property type="match status" value="1"/>
</dbReference>
<proteinExistence type="inferred from homology"/>
<sequence length="306" mass="33386">MFRVANYAQHQLTLSYTLSTQSDAARTQIQIASGKVAQQYSEIPRDANQLVSLERDIQMTEKFTQNIDQVIARLNIMESSIATMVTRATEVLGIMSQGLSGSNIDDLPLESFSATFLEEAAALINTEHEGRHLFAGSLTDAPPVDLNDPAYTPAAGLPGVFTADFDYYNGDQTQLSVRADEAFETDYGITGDNPAFEEMLRALAYMDYAGANLDTDVLEEAYTLMKSAVDGLADLRGQIGANSLVLEKTKEGHENFKTYAENIVSGLEDTDIAAATTQLSMDELTLQGSYLTLSRLSSLTLINFLN</sequence>
<dbReference type="PANTHER" id="PTHR42792:SF1">
    <property type="entry name" value="FLAGELLAR HOOK-ASSOCIATED PROTEIN 3"/>
    <property type="match status" value="1"/>
</dbReference>